<keyword evidence="3" id="KW-1185">Reference proteome</keyword>
<keyword evidence="1" id="KW-0732">Signal</keyword>
<protein>
    <submittedName>
        <fullName evidence="2">Uncharacterized protein</fullName>
    </submittedName>
</protein>
<feature type="signal peptide" evidence="1">
    <location>
        <begin position="1"/>
        <end position="20"/>
    </location>
</feature>
<comment type="caution">
    <text evidence="2">The sequence shown here is derived from an EMBL/GenBank/DDBJ whole genome shotgun (WGS) entry which is preliminary data.</text>
</comment>
<accession>A0ABQ4F9E3</accession>
<evidence type="ECO:0000313" key="2">
    <source>
        <dbReference type="EMBL" id="GIH31446.1"/>
    </source>
</evidence>
<feature type="chain" id="PRO_5046930042" evidence="1">
    <location>
        <begin position="21"/>
        <end position="62"/>
    </location>
</feature>
<gene>
    <name evidence="2" type="ORF">Mam01_16100</name>
</gene>
<organism evidence="2 3">
    <name type="scientific">Microbispora amethystogenes</name>
    <dbReference type="NCBI Taxonomy" id="1427754"/>
    <lineage>
        <taxon>Bacteria</taxon>
        <taxon>Bacillati</taxon>
        <taxon>Actinomycetota</taxon>
        <taxon>Actinomycetes</taxon>
        <taxon>Streptosporangiales</taxon>
        <taxon>Streptosporangiaceae</taxon>
        <taxon>Microbispora</taxon>
    </lineage>
</organism>
<evidence type="ECO:0000313" key="3">
    <source>
        <dbReference type="Proteomes" id="UP000651728"/>
    </source>
</evidence>
<dbReference type="Proteomes" id="UP000651728">
    <property type="component" value="Unassembled WGS sequence"/>
</dbReference>
<evidence type="ECO:0000256" key="1">
    <source>
        <dbReference type="SAM" id="SignalP"/>
    </source>
</evidence>
<sequence>MHLYRAQYGFAAFTVFTVFAAATGADATGVGMVQTPATQTPAIAILTFRHMSRDLSEYLRRG</sequence>
<dbReference type="EMBL" id="BOOB01000010">
    <property type="protein sequence ID" value="GIH31446.1"/>
    <property type="molecule type" value="Genomic_DNA"/>
</dbReference>
<reference evidence="2 3" key="1">
    <citation type="submission" date="2021-01" db="EMBL/GenBank/DDBJ databases">
        <title>Whole genome shotgun sequence of Microbispora amethystogenes NBRC 101907.</title>
        <authorList>
            <person name="Komaki H."/>
            <person name="Tamura T."/>
        </authorList>
    </citation>
    <scope>NUCLEOTIDE SEQUENCE [LARGE SCALE GENOMIC DNA]</scope>
    <source>
        <strain evidence="2 3">NBRC 101907</strain>
    </source>
</reference>
<name>A0ABQ4F9E3_9ACTN</name>
<proteinExistence type="predicted"/>